<protein>
    <recommendedName>
        <fullName evidence="5">Helicase HerA central domain-containing protein</fullName>
    </recommendedName>
</protein>
<organism evidence="6 7">
    <name type="scientific">Methanolapillus millepedarum</name>
    <dbReference type="NCBI Taxonomy" id="3028296"/>
    <lineage>
        <taxon>Archaea</taxon>
        <taxon>Methanobacteriati</taxon>
        <taxon>Methanobacteriota</taxon>
        <taxon>Stenosarchaea group</taxon>
        <taxon>Methanomicrobia</taxon>
        <taxon>Methanosarcinales</taxon>
        <taxon>Methanosarcinaceae</taxon>
        <taxon>Methanolapillus</taxon>
    </lineage>
</organism>
<dbReference type="GO" id="GO:0043138">
    <property type="term" value="F:3'-5' DNA helicase activity"/>
    <property type="evidence" value="ECO:0007669"/>
    <property type="project" value="UniProtKB-EC"/>
</dbReference>
<dbReference type="GO" id="GO:0043139">
    <property type="term" value="F:5'-3' DNA helicase activity"/>
    <property type="evidence" value="ECO:0007669"/>
    <property type="project" value="UniProtKB-EC"/>
</dbReference>
<reference evidence="6 7" key="1">
    <citation type="submission" date="2023-07" db="EMBL/GenBank/DDBJ databases">
        <title>Closed genoem sequence of Methanosarcinaceae archaeon Ac7.</title>
        <authorList>
            <person name="Poehlein A."/>
            <person name="Protasov E."/>
            <person name="Platt K."/>
            <person name="Reeh H."/>
            <person name="Daniel R."/>
            <person name="Brune A."/>
        </authorList>
    </citation>
    <scope>NUCLEOTIDE SEQUENCE [LARGE SCALE GENOMIC DNA]</scope>
    <source>
        <strain evidence="6 7">Ac7</strain>
    </source>
</reference>
<dbReference type="Proteomes" id="UP001303587">
    <property type="component" value="Chromosome"/>
</dbReference>
<dbReference type="Pfam" id="PF01935">
    <property type="entry name" value="DUF87"/>
    <property type="match status" value="1"/>
</dbReference>
<comment type="similarity">
    <text evidence="1">Belongs to the HerA family.</text>
</comment>
<comment type="catalytic activity">
    <reaction evidence="4">
        <text>ATP + H2O = ADP + phosphate + H(+)</text>
        <dbReference type="Rhea" id="RHEA:13065"/>
        <dbReference type="ChEBI" id="CHEBI:15377"/>
        <dbReference type="ChEBI" id="CHEBI:15378"/>
        <dbReference type="ChEBI" id="CHEBI:30616"/>
        <dbReference type="ChEBI" id="CHEBI:43474"/>
        <dbReference type="ChEBI" id="CHEBI:456216"/>
        <dbReference type="EC" id="5.6.2.4"/>
    </reaction>
</comment>
<comment type="catalytic activity">
    <reaction evidence="3">
        <text>ATP + H2O = ADP + phosphate + H(+)</text>
        <dbReference type="Rhea" id="RHEA:13065"/>
        <dbReference type="ChEBI" id="CHEBI:15377"/>
        <dbReference type="ChEBI" id="CHEBI:15378"/>
        <dbReference type="ChEBI" id="CHEBI:30616"/>
        <dbReference type="ChEBI" id="CHEBI:43474"/>
        <dbReference type="ChEBI" id="CHEBI:456216"/>
        <dbReference type="EC" id="5.6.2.3"/>
    </reaction>
</comment>
<evidence type="ECO:0000256" key="2">
    <source>
        <dbReference type="ARBA" id="ARBA00034617"/>
    </source>
</evidence>
<gene>
    <name evidence="6" type="ORF">MsAc7_10190</name>
</gene>
<sequence>MTMADAIEKTPISLLTAFLEKQEKYEKTQQLSKWRFVGYVLELGFDSAKIITSDPYKIAVGGIPRGSFIIMVPESFEGLIPHFTLLRVTGVATTPLSSQVQQTYFELHKKSMPEIDIWTQSELQWGALDCDVLGMFYPDPENFNKLSFSGDVNNVVSAHKYKVYSPDAQLLDLVVNSLVKEENKVEIGNLRTMECKLSSSENPIYQVPVQISMKDFMGCRTAMFGKTRLGKSNVVKLIMQGMLDATVTDKNVGQLVFDVNGEYANDGEQLDITDTDVEKNSLSICSANKERCEIYALTKRSTTESKELRLNFYENPEICLGVLASMLEQSGNNSGYVKGFYSSELPSIEDVVSEKKENLKIRSIRKIQMYWAILKKAGFPSNESNLKKLNLRAKSTFDFNPGFSEELRAAIEVDINQIPNTLDALVNELEKIAKFVHENESSSLLLSSSGNALFDSDDKAFLKFLRPSSSNSSGPSILRSYIKYHSPNAGDFINEILKSLDQGKTVILDLGNANKEIREYFSKILSSAVFSHQEIKFVNNKLGNHFIELYFEEAHNLFPKDDDLTGVYARFAKEGAKFHIGMVYSTQSPSTINKELLVQTENFFVGHLSSKYETKALSDLQISFAGVEEDILRSKTPGYMRMLTLSHRFVIPVQAYLYDPKIGEEI</sequence>
<evidence type="ECO:0000313" key="7">
    <source>
        <dbReference type="Proteomes" id="UP001303587"/>
    </source>
</evidence>
<name>A0AA96V2U9_9EURY</name>
<evidence type="ECO:0000259" key="5">
    <source>
        <dbReference type="Pfam" id="PF01935"/>
    </source>
</evidence>
<dbReference type="InterPro" id="IPR008571">
    <property type="entry name" value="HerA-like"/>
</dbReference>
<evidence type="ECO:0000313" key="6">
    <source>
        <dbReference type="EMBL" id="WNY25467.1"/>
    </source>
</evidence>
<dbReference type="InterPro" id="IPR027417">
    <property type="entry name" value="P-loop_NTPase"/>
</dbReference>
<evidence type="ECO:0000256" key="3">
    <source>
        <dbReference type="ARBA" id="ARBA00048954"/>
    </source>
</evidence>
<dbReference type="Gene3D" id="3.40.50.300">
    <property type="entry name" value="P-loop containing nucleotide triphosphate hydrolases"/>
    <property type="match status" value="2"/>
</dbReference>
<dbReference type="SUPFAM" id="SSF52540">
    <property type="entry name" value="P-loop containing nucleoside triphosphate hydrolases"/>
    <property type="match status" value="1"/>
</dbReference>
<proteinExistence type="inferred from homology"/>
<dbReference type="EMBL" id="CP131060">
    <property type="protein sequence ID" value="WNY25467.1"/>
    <property type="molecule type" value="Genomic_DNA"/>
</dbReference>
<dbReference type="InterPro" id="IPR002789">
    <property type="entry name" value="HerA_central"/>
</dbReference>
<evidence type="ECO:0000256" key="1">
    <source>
        <dbReference type="ARBA" id="ARBA00007816"/>
    </source>
</evidence>
<dbReference type="AlphaFoldDB" id="A0AA96V2U9"/>
<keyword evidence="7" id="KW-1185">Reference proteome</keyword>
<comment type="catalytic activity">
    <reaction evidence="2">
        <text>Couples ATP hydrolysis with the unwinding of duplex DNA by translocating in the 3'-5' direction.</text>
        <dbReference type="EC" id="5.6.2.4"/>
    </reaction>
</comment>
<accession>A0AA96V2U9</accession>
<evidence type="ECO:0000256" key="4">
    <source>
        <dbReference type="ARBA" id="ARBA00048988"/>
    </source>
</evidence>
<feature type="domain" description="Helicase HerA central" evidence="5">
    <location>
        <begin position="186"/>
        <end position="276"/>
    </location>
</feature>
<dbReference type="PANTHER" id="PTHR42957:SF1">
    <property type="entry name" value="HELICASE MJ1565-RELATED"/>
    <property type="match status" value="1"/>
</dbReference>
<dbReference type="PANTHER" id="PTHR42957">
    <property type="entry name" value="HELICASE MJ1565-RELATED"/>
    <property type="match status" value="1"/>
</dbReference>